<dbReference type="EMBL" id="LAZR01030448">
    <property type="protein sequence ID" value="KKL56565.1"/>
    <property type="molecule type" value="Genomic_DNA"/>
</dbReference>
<evidence type="ECO:0000313" key="1">
    <source>
        <dbReference type="EMBL" id="KKL56565.1"/>
    </source>
</evidence>
<organism evidence="1">
    <name type="scientific">marine sediment metagenome</name>
    <dbReference type="NCBI Taxonomy" id="412755"/>
    <lineage>
        <taxon>unclassified sequences</taxon>
        <taxon>metagenomes</taxon>
        <taxon>ecological metagenomes</taxon>
    </lineage>
</organism>
<sequence length="68" mass="7708">MARKVDTVTITPEKVYECQECGHEFTRADGVGRNGTMCPECTNKFGSILIERAIRCPHCEEFIDLEDL</sequence>
<name>A0A0F9FH29_9ZZZZ</name>
<gene>
    <name evidence="1" type="ORF">LCGC14_2244110</name>
</gene>
<dbReference type="Gene3D" id="2.20.28.30">
    <property type="entry name" value="RNA polymerase ii, chain L"/>
    <property type="match status" value="1"/>
</dbReference>
<comment type="caution">
    <text evidence="1">The sequence shown here is derived from an EMBL/GenBank/DDBJ whole genome shotgun (WGS) entry which is preliminary data.</text>
</comment>
<reference evidence="1" key="1">
    <citation type="journal article" date="2015" name="Nature">
        <title>Complex archaea that bridge the gap between prokaryotes and eukaryotes.</title>
        <authorList>
            <person name="Spang A."/>
            <person name="Saw J.H."/>
            <person name="Jorgensen S.L."/>
            <person name="Zaremba-Niedzwiedzka K."/>
            <person name="Martijn J."/>
            <person name="Lind A.E."/>
            <person name="van Eijk R."/>
            <person name="Schleper C."/>
            <person name="Guy L."/>
            <person name="Ettema T.J."/>
        </authorList>
    </citation>
    <scope>NUCLEOTIDE SEQUENCE</scope>
</reference>
<accession>A0A0F9FH29</accession>
<dbReference type="AlphaFoldDB" id="A0A0F9FH29"/>
<protein>
    <submittedName>
        <fullName evidence="1">Uncharacterized protein</fullName>
    </submittedName>
</protein>
<proteinExistence type="predicted"/>